<comment type="caution">
    <text evidence="6">The sequence shown here is derived from an EMBL/GenBank/DDBJ whole genome shotgun (WGS) entry which is preliminary data.</text>
</comment>
<dbReference type="SUPFAM" id="SSF55874">
    <property type="entry name" value="ATPase domain of HSP90 chaperone/DNA topoisomerase II/histidine kinase"/>
    <property type="match status" value="1"/>
</dbReference>
<dbReference type="PRINTS" id="PR00344">
    <property type="entry name" value="BCTRLSENSOR"/>
</dbReference>
<comment type="catalytic activity">
    <reaction evidence="1">
        <text>ATP + protein L-histidine = ADP + protein N-phospho-L-histidine.</text>
        <dbReference type="EC" id="2.7.13.3"/>
    </reaction>
</comment>
<keyword evidence="7" id="KW-1185">Reference proteome</keyword>
<dbReference type="SMART" id="SM00387">
    <property type="entry name" value="HATPase_c"/>
    <property type="match status" value="1"/>
</dbReference>
<evidence type="ECO:0000259" key="5">
    <source>
        <dbReference type="PROSITE" id="PS50109"/>
    </source>
</evidence>
<dbReference type="EMBL" id="JBHSWB010000001">
    <property type="protein sequence ID" value="MFC6661504.1"/>
    <property type="molecule type" value="Genomic_DNA"/>
</dbReference>
<reference evidence="7" key="1">
    <citation type="journal article" date="2019" name="Int. J. Syst. Evol. Microbiol.">
        <title>The Global Catalogue of Microorganisms (GCM) 10K type strain sequencing project: providing services to taxonomists for standard genome sequencing and annotation.</title>
        <authorList>
            <consortium name="The Broad Institute Genomics Platform"/>
            <consortium name="The Broad Institute Genome Sequencing Center for Infectious Disease"/>
            <person name="Wu L."/>
            <person name="Ma J."/>
        </authorList>
    </citation>
    <scope>NUCLEOTIDE SEQUENCE [LARGE SCALE GENOMIC DNA]</scope>
    <source>
        <strain evidence="7">CCUG 63830</strain>
    </source>
</reference>
<dbReference type="PANTHER" id="PTHR42878">
    <property type="entry name" value="TWO-COMPONENT HISTIDINE KINASE"/>
    <property type="match status" value="1"/>
</dbReference>
<dbReference type="PANTHER" id="PTHR42878:SF15">
    <property type="entry name" value="BACTERIOPHYTOCHROME"/>
    <property type="match status" value="1"/>
</dbReference>
<evidence type="ECO:0000256" key="2">
    <source>
        <dbReference type="ARBA" id="ARBA00012438"/>
    </source>
</evidence>
<evidence type="ECO:0000256" key="3">
    <source>
        <dbReference type="ARBA" id="ARBA00022679"/>
    </source>
</evidence>
<protein>
    <recommendedName>
        <fullName evidence="2">histidine kinase</fullName>
        <ecNumber evidence="2">2.7.13.3</ecNumber>
    </recommendedName>
</protein>
<dbReference type="InterPro" id="IPR004358">
    <property type="entry name" value="Sig_transdc_His_kin-like_C"/>
</dbReference>
<dbReference type="Pfam" id="PF02518">
    <property type="entry name" value="HATPase_c"/>
    <property type="match status" value="1"/>
</dbReference>
<dbReference type="PROSITE" id="PS50109">
    <property type="entry name" value="HIS_KIN"/>
    <property type="match status" value="1"/>
</dbReference>
<evidence type="ECO:0000256" key="1">
    <source>
        <dbReference type="ARBA" id="ARBA00000085"/>
    </source>
</evidence>
<dbReference type="EC" id="2.7.13.3" evidence="2"/>
<keyword evidence="3" id="KW-0808">Transferase</keyword>
<evidence type="ECO:0000313" key="6">
    <source>
        <dbReference type="EMBL" id="MFC6661504.1"/>
    </source>
</evidence>
<keyword evidence="6" id="KW-0067">ATP-binding</keyword>
<keyword evidence="6" id="KW-0547">Nucleotide-binding</keyword>
<dbReference type="RefSeq" id="WP_380057009.1">
    <property type="nucleotide sequence ID" value="NZ_JBHSWB010000001.1"/>
</dbReference>
<keyword evidence="4" id="KW-0418">Kinase</keyword>
<dbReference type="InterPro" id="IPR036890">
    <property type="entry name" value="HATPase_C_sf"/>
</dbReference>
<dbReference type="Gene3D" id="3.30.565.10">
    <property type="entry name" value="Histidine kinase-like ATPase, C-terminal domain"/>
    <property type="match status" value="1"/>
</dbReference>
<evidence type="ECO:0000313" key="7">
    <source>
        <dbReference type="Proteomes" id="UP001596317"/>
    </source>
</evidence>
<dbReference type="InterPro" id="IPR050351">
    <property type="entry name" value="BphY/WalK/GraS-like"/>
</dbReference>
<gene>
    <name evidence="6" type="ORF">ACFP90_15015</name>
</gene>
<evidence type="ECO:0000256" key="4">
    <source>
        <dbReference type="ARBA" id="ARBA00022777"/>
    </source>
</evidence>
<proteinExistence type="predicted"/>
<dbReference type="GO" id="GO:0005524">
    <property type="term" value="F:ATP binding"/>
    <property type="evidence" value="ECO:0007669"/>
    <property type="project" value="UniProtKB-KW"/>
</dbReference>
<feature type="domain" description="Histidine kinase" evidence="5">
    <location>
        <begin position="1"/>
        <end position="170"/>
    </location>
</feature>
<dbReference type="InterPro" id="IPR005467">
    <property type="entry name" value="His_kinase_dom"/>
</dbReference>
<dbReference type="InterPro" id="IPR003594">
    <property type="entry name" value="HATPase_dom"/>
</dbReference>
<name>A0ABW1ZP71_9DEIO</name>
<organism evidence="6 7">
    <name type="scientific">Deinococcus multiflagellatus</name>
    <dbReference type="NCBI Taxonomy" id="1656887"/>
    <lineage>
        <taxon>Bacteria</taxon>
        <taxon>Thermotogati</taxon>
        <taxon>Deinococcota</taxon>
        <taxon>Deinococci</taxon>
        <taxon>Deinococcales</taxon>
        <taxon>Deinococcaceae</taxon>
        <taxon>Deinococcus</taxon>
    </lineage>
</organism>
<sequence>MLALAASIERYLRMRDMRIRLHTVNLNTVLQEVLKKLQPSLLDRDVRITADPLPTVQADARALFLILDEYLANAVKFTKQREQARIHVVVQEQDGEYFIGVQDNGAGFNMRQKDKLFQLFGRLHSSQTFEGTGVGLMTVSRCCQRFGARAWAEGKVDQGATFWFAWPKVPRVLD</sequence>
<accession>A0ABW1ZP71</accession>
<dbReference type="Proteomes" id="UP001596317">
    <property type="component" value="Unassembled WGS sequence"/>
</dbReference>